<feature type="domain" description="Spore germination protein N-terminal" evidence="9">
    <location>
        <begin position="22"/>
        <end position="202"/>
    </location>
</feature>
<keyword evidence="3" id="KW-0309">Germination</keyword>
<dbReference type="InterPro" id="IPR057336">
    <property type="entry name" value="GerAC_N"/>
</dbReference>
<keyword evidence="7" id="KW-0449">Lipoprotein</keyword>
<keyword evidence="11" id="KW-1185">Reference proteome</keyword>
<dbReference type="InterPro" id="IPR046953">
    <property type="entry name" value="Spore_GerAC-like_C"/>
</dbReference>
<dbReference type="PANTHER" id="PTHR35789">
    <property type="entry name" value="SPORE GERMINATION PROTEIN B3"/>
    <property type="match status" value="1"/>
</dbReference>
<dbReference type="RefSeq" id="WP_074598017.1">
    <property type="nucleotide sequence ID" value="NZ_FNHF01000001.1"/>
</dbReference>
<keyword evidence="6" id="KW-0564">Palmitate</keyword>
<dbReference type="NCBIfam" id="TIGR02887">
    <property type="entry name" value="spore_ger_x_C"/>
    <property type="match status" value="1"/>
</dbReference>
<dbReference type="EMBL" id="FNHF01000001">
    <property type="protein sequence ID" value="SDL95595.1"/>
    <property type="molecule type" value="Genomic_DNA"/>
</dbReference>
<dbReference type="Gene3D" id="3.30.300.210">
    <property type="entry name" value="Nutrient germinant receptor protein C, domain 3"/>
    <property type="match status" value="1"/>
</dbReference>
<gene>
    <name evidence="10" type="ORF">SAMN05216244_1347</name>
</gene>
<protein>
    <submittedName>
        <fullName evidence="10">Spore germination protein</fullName>
    </submittedName>
</protein>
<evidence type="ECO:0000256" key="5">
    <source>
        <dbReference type="ARBA" id="ARBA00023136"/>
    </source>
</evidence>
<sequence length="390" mass="43373">MAGNKVFFLLCCCSILLTGCWDSVELEERSFIYGIAIDLAEKEPGGENILTMTDQIVVPAGLGGITNNGNSEQQAYRNIAKSGKTLVDINRELSRVTNRTLYAQQLNVILLSEEAANQPGLLKDALDVFIREREMRRGIRLVITKGKASDFLEIKPEDVQIPSEYIHLMLKNKRNAGTITPLRIGEVHDFLLRGYSFPIPYLVILDDQNIEYAGAAAYNGKREQVVGIVNGEETKGLGLFTGKISGGSIEIDVEGEKAAIDIMENAKSLRLSGKDKENLTFNVDLNITASIAETMSPVAVTNLEKYEKAARERVQELAEETIAKAQNEFATDIFGISSYLNGHHYNLWQEIKEDWDTGENYFSRSEFHIRVNISVNHPGNTNKTHKEGKG</sequence>
<evidence type="ECO:0000256" key="3">
    <source>
        <dbReference type="ARBA" id="ARBA00022544"/>
    </source>
</evidence>
<dbReference type="Proteomes" id="UP000182347">
    <property type="component" value="Unassembled WGS sequence"/>
</dbReference>
<dbReference type="PROSITE" id="PS51257">
    <property type="entry name" value="PROKAR_LIPOPROTEIN"/>
    <property type="match status" value="1"/>
</dbReference>
<comment type="similarity">
    <text evidence="2">Belongs to the GerABKC lipoprotein family.</text>
</comment>
<evidence type="ECO:0000256" key="1">
    <source>
        <dbReference type="ARBA" id="ARBA00004635"/>
    </source>
</evidence>
<dbReference type="STRING" id="482461.SAMN05216244_1347"/>
<keyword evidence="5" id="KW-0472">Membrane</keyword>
<feature type="domain" description="Spore germination GerAC-like C-terminal" evidence="8">
    <location>
        <begin position="214"/>
        <end position="379"/>
    </location>
</feature>
<dbReference type="GO" id="GO:0016020">
    <property type="term" value="C:membrane"/>
    <property type="evidence" value="ECO:0007669"/>
    <property type="project" value="UniProtKB-SubCell"/>
</dbReference>
<dbReference type="PANTHER" id="PTHR35789:SF1">
    <property type="entry name" value="SPORE GERMINATION PROTEIN B3"/>
    <property type="match status" value="1"/>
</dbReference>
<evidence type="ECO:0000313" key="11">
    <source>
        <dbReference type="Proteomes" id="UP000182347"/>
    </source>
</evidence>
<accession>A0A1G9PBQ4</accession>
<name>A0A1G9PBQ4_9BACI</name>
<dbReference type="Pfam" id="PF05504">
    <property type="entry name" value="Spore_GerAC"/>
    <property type="match status" value="1"/>
</dbReference>
<dbReference type="OrthoDB" id="9816067at2"/>
<dbReference type="GO" id="GO:0009847">
    <property type="term" value="P:spore germination"/>
    <property type="evidence" value="ECO:0007669"/>
    <property type="project" value="InterPro"/>
</dbReference>
<dbReference type="InterPro" id="IPR038501">
    <property type="entry name" value="Spore_GerAC_C_sf"/>
</dbReference>
<evidence type="ECO:0000256" key="6">
    <source>
        <dbReference type="ARBA" id="ARBA00023139"/>
    </source>
</evidence>
<dbReference type="AlphaFoldDB" id="A0A1G9PBQ4"/>
<keyword evidence="4" id="KW-0732">Signal</keyword>
<evidence type="ECO:0000259" key="8">
    <source>
        <dbReference type="Pfam" id="PF05504"/>
    </source>
</evidence>
<evidence type="ECO:0000256" key="2">
    <source>
        <dbReference type="ARBA" id="ARBA00007886"/>
    </source>
</evidence>
<evidence type="ECO:0000256" key="7">
    <source>
        <dbReference type="ARBA" id="ARBA00023288"/>
    </source>
</evidence>
<evidence type="ECO:0000259" key="9">
    <source>
        <dbReference type="Pfam" id="PF25198"/>
    </source>
</evidence>
<reference evidence="11" key="1">
    <citation type="submission" date="2016-10" db="EMBL/GenBank/DDBJ databases">
        <authorList>
            <person name="Varghese N."/>
            <person name="Submissions S."/>
        </authorList>
    </citation>
    <scope>NUCLEOTIDE SEQUENCE [LARGE SCALE GENOMIC DNA]</scope>
    <source>
        <strain evidence="11">CGMCC 1.6199</strain>
    </source>
</reference>
<evidence type="ECO:0000256" key="4">
    <source>
        <dbReference type="ARBA" id="ARBA00022729"/>
    </source>
</evidence>
<organism evidence="10 11">
    <name type="scientific">Sediminibacillus halophilus</name>
    <dbReference type="NCBI Taxonomy" id="482461"/>
    <lineage>
        <taxon>Bacteria</taxon>
        <taxon>Bacillati</taxon>
        <taxon>Bacillota</taxon>
        <taxon>Bacilli</taxon>
        <taxon>Bacillales</taxon>
        <taxon>Bacillaceae</taxon>
        <taxon>Sediminibacillus</taxon>
    </lineage>
</organism>
<dbReference type="InterPro" id="IPR008844">
    <property type="entry name" value="Spore_GerAC-like"/>
</dbReference>
<proteinExistence type="inferred from homology"/>
<comment type="subcellular location">
    <subcellularLocation>
        <location evidence="1">Membrane</location>
        <topology evidence="1">Lipid-anchor</topology>
    </subcellularLocation>
</comment>
<evidence type="ECO:0000313" key="10">
    <source>
        <dbReference type="EMBL" id="SDL95595.1"/>
    </source>
</evidence>
<dbReference type="Pfam" id="PF25198">
    <property type="entry name" value="Spore_GerAC_N"/>
    <property type="match status" value="1"/>
</dbReference>